<evidence type="ECO:0000259" key="2">
    <source>
        <dbReference type="Pfam" id="PF09937"/>
    </source>
</evidence>
<protein>
    <recommendedName>
        <fullName evidence="2">DUF2169 domain-containing protein</fullName>
    </recommendedName>
</protein>
<dbReference type="HOGENOM" id="CLU_045796_0_0_6"/>
<feature type="region of interest" description="Disordered" evidence="1">
    <location>
        <begin position="1"/>
        <end position="29"/>
    </location>
</feature>
<sequence>MAPTSPAAPPGSTGSRAVRCRSTERGGPDMELLNATPLAAAYNQGLDAEGRESLVVIAKGSFDLPLDGREARLLDEQQALLMVDEFYGEPGLSAPRRECEFVPFKPFCDVLVLGSAQAPGGRPVQQLTAGIRVGRVSKALAVHGPRQWEPGLLGAGAGVAQPFQRQDISYASAFGGSHASPDNPDFMDCYMANPAGCGWFPRSADTAEIVGTPMPATEKLGEPVDSPHGRFTPMALGPLGRHWQARVGFAGRYDDAWLAERFPFLPADFDERYFQSAPADQWTDHLRGGEEVLLLNLTGEERAAFRVPRREVPVTFFLKKGGHETAQARIDTLLVDCDARRVEVTWRIRRPLKRNLFEIAQVLVGSKSAAWWRARELGKDYYPSLAALARSRQAEEDEA</sequence>
<feature type="compositionally biased region" description="Low complexity" evidence="1">
    <location>
        <begin position="1"/>
        <end position="15"/>
    </location>
</feature>
<dbReference type="KEGG" id="pau:PA14_01180"/>
<dbReference type="Pfam" id="PF09937">
    <property type="entry name" value="DUF2169"/>
    <property type="match status" value="1"/>
</dbReference>
<gene>
    <name evidence="3" type="ordered locus">PA14_01180</name>
</gene>
<organism evidence="3 4">
    <name type="scientific">Pseudomonas aeruginosa (strain UCBPP-PA14)</name>
    <dbReference type="NCBI Taxonomy" id="208963"/>
    <lineage>
        <taxon>Bacteria</taxon>
        <taxon>Pseudomonadati</taxon>
        <taxon>Pseudomonadota</taxon>
        <taxon>Gammaproteobacteria</taxon>
        <taxon>Pseudomonadales</taxon>
        <taxon>Pseudomonadaceae</taxon>
        <taxon>Pseudomonas</taxon>
    </lineage>
</organism>
<feature type="domain" description="DUF2169" evidence="2">
    <location>
        <begin position="49"/>
        <end position="347"/>
    </location>
</feature>
<evidence type="ECO:0000256" key="1">
    <source>
        <dbReference type="SAM" id="MobiDB-lite"/>
    </source>
</evidence>
<evidence type="ECO:0000313" key="3">
    <source>
        <dbReference type="EMBL" id="ABJ15054.1"/>
    </source>
</evidence>
<dbReference type="AlphaFoldDB" id="A0A0H2ZKA6"/>
<accession>A0A0H2ZKA6</accession>
<proteinExistence type="predicted"/>
<reference evidence="3 4" key="1">
    <citation type="journal article" date="2006" name="Genome Biol.">
        <title>Genomic analysis reveals that Pseudomonas aeruginosa virulence is combinatorial.</title>
        <authorList>
            <person name="Lee D.G."/>
            <person name="Urbach J.M."/>
            <person name="Wu G."/>
            <person name="Liberati N.T."/>
            <person name="Feinbaum R.L."/>
            <person name="Miyata S."/>
            <person name="Diggins L.T."/>
            <person name="He J."/>
            <person name="Saucier M."/>
            <person name="Deziel E."/>
            <person name="Friedman L."/>
            <person name="Li L."/>
            <person name="Grills G."/>
            <person name="Montgomery K."/>
            <person name="Kucherlapati R."/>
            <person name="Rahme L.G."/>
            <person name="Ausubel F.M."/>
        </authorList>
    </citation>
    <scope>NUCLEOTIDE SEQUENCE [LARGE SCALE GENOMIC DNA]</scope>
    <source>
        <strain evidence="3 4">UCBPP-PA14</strain>
    </source>
</reference>
<dbReference type="BioCyc" id="PAER208963:G1G74-101-MONOMER"/>
<evidence type="ECO:0000313" key="4">
    <source>
        <dbReference type="Proteomes" id="UP000000653"/>
    </source>
</evidence>
<name>A0A0H2ZKA6_PSEAB</name>
<dbReference type="EMBL" id="CP000438">
    <property type="protein sequence ID" value="ABJ15054.1"/>
    <property type="molecule type" value="Genomic_DNA"/>
</dbReference>
<dbReference type="Proteomes" id="UP000000653">
    <property type="component" value="Chromosome"/>
</dbReference>
<dbReference type="InterPro" id="IPR018683">
    <property type="entry name" value="DUF2169"/>
</dbReference>